<name>A0ACC1RBZ9_9HYPO</name>
<dbReference type="Proteomes" id="UP001148629">
    <property type="component" value="Unassembled WGS sequence"/>
</dbReference>
<sequence>MAESANHRPQTVGLLALSTSSKPALFACTKSHLYRVRLAPFGPKAQRALKRSLDFSPVTHYRDHFHPTFEGRLTPAAQDIQILAGQVRGFVVIDGKGHLLGRLASIVAKQLLSGQKIVIVRCEALNISGEFFRAKRMSPPPISRTTPICGRTPYPGNNHRTAIAEQTADTSTVKYHAHLRKITRYNPTRGGESKPLLTIL</sequence>
<protein>
    <submittedName>
        <fullName evidence="1">Uncharacterized protein</fullName>
    </submittedName>
</protein>
<reference evidence="1" key="1">
    <citation type="submission" date="2022-08" db="EMBL/GenBank/DDBJ databases">
        <title>Genome Sequence of Fusarium decemcellulare.</title>
        <authorList>
            <person name="Buettner E."/>
        </authorList>
    </citation>
    <scope>NUCLEOTIDE SEQUENCE</scope>
    <source>
        <strain evidence="1">Babe19</strain>
    </source>
</reference>
<dbReference type="EMBL" id="JANRMS010004472">
    <property type="protein sequence ID" value="KAJ3508556.1"/>
    <property type="molecule type" value="Genomic_DNA"/>
</dbReference>
<keyword evidence="2" id="KW-1185">Reference proteome</keyword>
<organism evidence="1 2">
    <name type="scientific">Fusarium decemcellulare</name>
    <dbReference type="NCBI Taxonomy" id="57161"/>
    <lineage>
        <taxon>Eukaryota</taxon>
        <taxon>Fungi</taxon>
        <taxon>Dikarya</taxon>
        <taxon>Ascomycota</taxon>
        <taxon>Pezizomycotina</taxon>
        <taxon>Sordariomycetes</taxon>
        <taxon>Hypocreomycetidae</taxon>
        <taxon>Hypocreales</taxon>
        <taxon>Nectriaceae</taxon>
        <taxon>Fusarium</taxon>
        <taxon>Fusarium decemcellulare species complex</taxon>
    </lineage>
</organism>
<proteinExistence type="predicted"/>
<comment type="caution">
    <text evidence="1">The sequence shown here is derived from an EMBL/GenBank/DDBJ whole genome shotgun (WGS) entry which is preliminary data.</text>
</comment>
<evidence type="ECO:0000313" key="2">
    <source>
        <dbReference type="Proteomes" id="UP001148629"/>
    </source>
</evidence>
<accession>A0ACC1RBZ9</accession>
<evidence type="ECO:0000313" key="1">
    <source>
        <dbReference type="EMBL" id="KAJ3508556.1"/>
    </source>
</evidence>
<gene>
    <name evidence="1" type="ORF">NM208_g15804</name>
</gene>